<organism evidence="13 14">
    <name type="scientific">Lentisphaera araneosa HTCC2155</name>
    <dbReference type="NCBI Taxonomy" id="313628"/>
    <lineage>
        <taxon>Bacteria</taxon>
        <taxon>Pseudomonadati</taxon>
        <taxon>Lentisphaerota</taxon>
        <taxon>Lentisphaeria</taxon>
        <taxon>Lentisphaerales</taxon>
        <taxon>Lentisphaeraceae</taxon>
        <taxon>Lentisphaera</taxon>
    </lineage>
</organism>
<accession>A6DNK9</accession>
<dbReference type="RefSeq" id="WP_007279447.1">
    <property type="nucleotide sequence ID" value="NZ_ABCK01000014.1"/>
</dbReference>
<dbReference type="GO" id="GO:0008836">
    <property type="term" value="F:diaminopimelate decarboxylase activity"/>
    <property type="evidence" value="ECO:0007669"/>
    <property type="project" value="TreeGrafter"/>
</dbReference>
<evidence type="ECO:0000256" key="9">
    <source>
        <dbReference type="ARBA" id="ARBA00047351"/>
    </source>
</evidence>
<reference evidence="13 14" key="1">
    <citation type="journal article" date="2010" name="J. Bacteriol.">
        <title>Genome sequence of Lentisphaera araneosa HTCC2155T, the type species of the order Lentisphaerales in the phylum Lentisphaerae.</title>
        <authorList>
            <person name="Thrash J.C."/>
            <person name="Cho J.C."/>
            <person name="Vergin K.L."/>
            <person name="Morris R.M."/>
            <person name="Giovannoni S.J."/>
        </authorList>
    </citation>
    <scope>NUCLEOTIDE SEQUENCE [LARGE SCALE GENOMIC DNA]</scope>
    <source>
        <strain evidence="13 14">HTCC2155</strain>
    </source>
</reference>
<sequence>MDYYKDIFPDRPYLEDLDLRSFPESPAYIIDEQALERNLEILKEIKDKTDCKILLALKAFSNYKTFPLIKKYLDGCCASSLWEAQLAYEEFGKEVHTYSPSYRSDELNQISSYSNHIIFNSVQELKRYKASLKGTELGLRINPEHSETDVELYNPCSKFSRLGAKLADLEGLDIDAISGFHLHTLCQKGADALERTLAVFEEKFHKFLPKLKWLNLGGGHHITQVGYDKDLLMRLINKLKTKYDLQVYLEPGEAVAINTGSLLCTVLDTFESAGIHHAIVDISATCHMPDVLEMPYRPDIRGAGEEGQKKFSYRLGGTSCLAGDSIGIYSFEEELKRGDRLLFDDMSHYTMVKTSFFNGVRHPSIYLKDKSRRDVLLKKFTYEDYRSKL</sequence>
<evidence type="ECO:0000256" key="4">
    <source>
        <dbReference type="ARBA" id="ARBA00022793"/>
    </source>
</evidence>
<feature type="binding site" evidence="11">
    <location>
        <position position="290"/>
    </location>
    <ligand>
        <name>substrate</name>
    </ligand>
</feature>
<evidence type="ECO:0000256" key="3">
    <source>
        <dbReference type="ARBA" id="ARBA00013633"/>
    </source>
</evidence>
<dbReference type="InterPro" id="IPR029066">
    <property type="entry name" value="PLP-binding_barrel"/>
</dbReference>
<evidence type="ECO:0000256" key="2">
    <source>
        <dbReference type="ARBA" id="ARBA00012259"/>
    </source>
</evidence>
<feature type="domain" description="Orn/DAP/Arg decarboxylase 2 C-terminal" evidence="12">
    <location>
        <begin position="123"/>
        <end position="346"/>
    </location>
</feature>
<comment type="cofactor">
    <cofactor evidence="1">
        <name>pyridoxal 5'-phosphate</name>
        <dbReference type="ChEBI" id="CHEBI:597326"/>
    </cofactor>
</comment>
<dbReference type="AlphaFoldDB" id="A6DNK9"/>
<evidence type="ECO:0000256" key="7">
    <source>
        <dbReference type="ARBA" id="ARBA00023239"/>
    </source>
</evidence>
<dbReference type="PANTHER" id="PTHR43727:SF1">
    <property type="entry name" value="CARBOXYNORSPERMIDINE_CARBOXYSPERMIDINE DECARBOXYLASE"/>
    <property type="match status" value="1"/>
</dbReference>
<keyword evidence="14" id="KW-1185">Reference proteome</keyword>
<evidence type="ECO:0000256" key="8">
    <source>
        <dbReference type="ARBA" id="ARBA00025802"/>
    </source>
</evidence>
<dbReference type="Gene3D" id="3.20.20.10">
    <property type="entry name" value="Alanine racemase"/>
    <property type="match status" value="1"/>
</dbReference>
<feature type="binding site" evidence="11">
    <location>
        <position position="253"/>
    </location>
    <ligand>
        <name>substrate</name>
    </ligand>
</feature>
<dbReference type="EC" id="4.1.1.96" evidence="2"/>
<proteinExistence type="inferred from homology"/>
<keyword evidence="6" id="KW-0745">Spermidine biosynthesis</keyword>
<dbReference type="CDD" id="cd06829">
    <property type="entry name" value="PLPDE_III_CANSDC"/>
    <property type="match status" value="1"/>
</dbReference>
<dbReference type="PANTHER" id="PTHR43727">
    <property type="entry name" value="DIAMINOPIMELATE DECARBOXYLASE"/>
    <property type="match status" value="1"/>
</dbReference>
<comment type="similarity">
    <text evidence="8">Belongs to the Orn/Lys/Arg decarboxylase class-II family. NspC subfamily.</text>
</comment>
<comment type="catalytic activity">
    <reaction evidence="10">
        <text>carboxynorspermidine + H(+) = norspermidine + CO2</text>
        <dbReference type="Rhea" id="RHEA:34099"/>
        <dbReference type="ChEBI" id="CHEBI:15378"/>
        <dbReference type="ChEBI" id="CHEBI:16526"/>
        <dbReference type="ChEBI" id="CHEBI:57920"/>
        <dbReference type="ChEBI" id="CHEBI:65070"/>
        <dbReference type="EC" id="4.1.1.96"/>
    </reaction>
</comment>
<evidence type="ECO:0000259" key="12">
    <source>
        <dbReference type="Pfam" id="PF00278"/>
    </source>
</evidence>
<dbReference type="STRING" id="313628.LNTAR_18515"/>
<dbReference type="Pfam" id="PF00278">
    <property type="entry name" value="Orn_DAP_Arg_deC"/>
    <property type="match status" value="1"/>
</dbReference>
<dbReference type="InterPro" id="IPR005730">
    <property type="entry name" value="Nsp_de-COase"/>
</dbReference>
<comment type="caution">
    <text evidence="13">The sequence shown here is derived from an EMBL/GenBank/DDBJ whole genome shotgun (WGS) entry which is preliminary data.</text>
</comment>
<evidence type="ECO:0000256" key="5">
    <source>
        <dbReference type="ARBA" id="ARBA00022898"/>
    </source>
</evidence>
<dbReference type="eggNOG" id="COG0019">
    <property type="taxonomic scope" value="Bacteria"/>
</dbReference>
<dbReference type="InterPro" id="IPR022643">
    <property type="entry name" value="De-COase2_C"/>
</dbReference>
<dbReference type="Gene3D" id="2.40.37.10">
    <property type="entry name" value="Lyase, Ornithine Decarboxylase, Chain A, domain 1"/>
    <property type="match status" value="1"/>
</dbReference>
<dbReference type="SUPFAM" id="SSF50621">
    <property type="entry name" value="Alanine racemase C-terminal domain-like"/>
    <property type="match status" value="1"/>
</dbReference>
<keyword evidence="4" id="KW-0210">Decarboxylase</keyword>
<keyword evidence="7" id="KW-0456">Lyase</keyword>
<dbReference type="NCBIfam" id="TIGR01047">
    <property type="entry name" value="nspC"/>
    <property type="match status" value="1"/>
</dbReference>
<dbReference type="Proteomes" id="UP000004947">
    <property type="component" value="Unassembled WGS sequence"/>
</dbReference>
<protein>
    <recommendedName>
        <fullName evidence="3">Carboxynorspermidine/carboxyspermidine decarboxylase</fullName>
        <ecNumber evidence="2">4.1.1.96</ecNumber>
    </recommendedName>
</protein>
<keyword evidence="5" id="KW-0663">Pyridoxal phosphate</keyword>
<dbReference type="GO" id="GO:0008295">
    <property type="term" value="P:spermidine biosynthetic process"/>
    <property type="evidence" value="ECO:0007669"/>
    <property type="project" value="UniProtKB-KW"/>
</dbReference>
<evidence type="ECO:0000256" key="1">
    <source>
        <dbReference type="ARBA" id="ARBA00001933"/>
    </source>
</evidence>
<dbReference type="GO" id="GO:0009089">
    <property type="term" value="P:lysine biosynthetic process via diaminopimelate"/>
    <property type="evidence" value="ECO:0007669"/>
    <property type="project" value="TreeGrafter"/>
</dbReference>
<name>A6DNK9_9BACT</name>
<dbReference type="EMBL" id="ABCK01000014">
    <property type="protein sequence ID" value="EDM26668.1"/>
    <property type="molecule type" value="Genomic_DNA"/>
</dbReference>
<evidence type="ECO:0000256" key="11">
    <source>
        <dbReference type="PIRSR" id="PIRSR038941-1"/>
    </source>
</evidence>
<gene>
    <name evidence="13" type="ORF">LNTAR_18515</name>
</gene>
<evidence type="ECO:0000256" key="10">
    <source>
        <dbReference type="ARBA" id="ARBA00047389"/>
    </source>
</evidence>
<dbReference type="OrthoDB" id="9804410at2"/>
<dbReference type="InterPro" id="IPR009006">
    <property type="entry name" value="Ala_racemase/Decarboxylase_C"/>
</dbReference>
<dbReference type="PIRSF" id="PIRSF038941">
    <property type="entry name" value="NspC"/>
    <property type="match status" value="1"/>
</dbReference>
<dbReference type="GO" id="GO:0045312">
    <property type="term" value="P:nor-spermidine biosynthetic process"/>
    <property type="evidence" value="ECO:0007669"/>
    <property type="project" value="InterPro"/>
</dbReference>
<evidence type="ECO:0000313" key="14">
    <source>
        <dbReference type="Proteomes" id="UP000004947"/>
    </source>
</evidence>
<comment type="catalytic activity">
    <reaction evidence="9">
        <text>carboxyspermidine + H(+) = spermidine + CO2</text>
        <dbReference type="Rhea" id="RHEA:34095"/>
        <dbReference type="ChEBI" id="CHEBI:15378"/>
        <dbReference type="ChEBI" id="CHEBI:16526"/>
        <dbReference type="ChEBI" id="CHEBI:57834"/>
        <dbReference type="ChEBI" id="CHEBI:65072"/>
        <dbReference type="EC" id="4.1.1.96"/>
    </reaction>
</comment>
<evidence type="ECO:0000313" key="13">
    <source>
        <dbReference type="EMBL" id="EDM26668.1"/>
    </source>
</evidence>
<dbReference type="SUPFAM" id="SSF51419">
    <property type="entry name" value="PLP-binding barrel"/>
    <property type="match status" value="1"/>
</dbReference>
<evidence type="ECO:0000256" key="6">
    <source>
        <dbReference type="ARBA" id="ARBA00023066"/>
    </source>
</evidence>
<dbReference type="FunFam" id="3.20.20.10:FF:000012">
    <property type="entry name" value="Carboxynorspermidine/carboxyspermidine decarboxylase"/>
    <property type="match status" value="1"/>
</dbReference>